<dbReference type="GO" id="GO:0003678">
    <property type="term" value="F:DNA helicase activity"/>
    <property type="evidence" value="ECO:0007669"/>
    <property type="project" value="InterPro"/>
</dbReference>
<dbReference type="EMBL" id="CP157893">
    <property type="protein sequence ID" value="XBT18249.1"/>
    <property type="molecule type" value="Genomic_DNA"/>
</dbReference>
<evidence type="ECO:0000256" key="1">
    <source>
        <dbReference type="ARBA" id="ARBA00022515"/>
    </source>
</evidence>
<dbReference type="InterPro" id="IPR036185">
    <property type="entry name" value="DNA_heli_DnaB-like_N_sf"/>
</dbReference>
<evidence type="ECO:0000256" key="3">
    <source>
        <dbReference type="ARBA" id="ARBA00023125"/>
    </source>
</evidence>
<dbReference type="SUPFAM" id="SSF48024">
    <property type="entry name" value="N-terminal domain of DnaB helicase"/>
    <property type="match status" value="1"/>
</dbReference>
<dbReference type="InterPro" id="IPR007693">
    <property type="entry name" value="DNA_helicase_DnaB-like_N"/>
</dbReference>
<gene>
    <name evidence="5" type="ORF">ABNO52_00500</name>
</gene>
<dbReference type="GO" id="GO:0005829">
    <property type="term" value="C:cytosol"/>
    <property type="evidence" value="ECO:0007669"/>
    <property type="project" value="TreeGrafter"/>
</dbReference>
<dbReference type="GO" id="GO:0003677">
    <property type="term" value="F:DNA binding"/>
    <property type="evidence" value="ECO:0007669"/>
    <property type="project" value="UniProtKB-KW"/>
</dbReference>
<keyword evidence="1" id="KW-0639">Primosome</keyword>
<proteinExistence type="predicted"/>
<protein>
    <submittedName>
        <fullName evidence="5">DnaB-like helicase N-terminal domain-containing protein</fullName>
    </submittedName>
</protein>
<evidence type="ECO:0000256" key="2">
    <source>
        <dbReference type="ARBA" id="ARBA00022705"/>
    </source>
</evidence>
<keyword evidence="5" id="KW-0378">Hydrolase</keyword>
<dbReference type="GO" id="GO:0006269">
    <property type="term" value="P:DNA replication, synthesis of primer"/>
    <property type="evidence" value="ECO:0007669"/>
    <property type="project" value="UniProtKB-KW"/>
</dbReference>
<keyword evidence="3" id="KW-0238">DNA-binding</keyword>
<dbReference type="Gene3D" id="1.10.860.10">
    <property type="entry name" value="DNAb Helicase, Chain A"/>
    <property type="match status" value="1"/>
</dbReference>
<dbReference type="GO" id="GO:0005524">
    <property type="term" value="F:ATP binding"/>
    <property type="evidence" value="ECO:0007669"/>
    <property type="project" value="InterPro"/>
</dbReference>
<name>A0AAU7QR13_9FLAO</name>
<evidence type="ECO:0000313" key="5">
    <source>
        <dbReference type="EMBL" id="XBT18249.1"/>
    </source>
</evidence>
<dbReference type="InterPro" id="IPR016136">
    <property type="entry name" value="DNA_helicase_N/primase_C"/>
</dbReference>
<evidence type="ECO:0000259" key="4">
    <source>
        <dbReference type="Pfam" id="PF00772"/>
    </source>
</evidence>
<dbReference type="PANTHER" id="PTHR30153">
    <property type="entry name" value="REPLICATIVE DNA HELICASE DNAB"/>
    <property type="match status" value="1"/>
</dbReference>
<keyword evidence="5" id="KW-0067">ATP-binding</keyword>
<reference evidence="5" key="1">
    <citation type="submission" date="2024-06" db="EMBL/GenBank/DDBJ databases">
        <title>Diversity, functionality, and evolutionary history of bacterial symbionts in false click beetles (Coleoptera, Throscidae).</title>
        <authorList>
            <person name="Wierz J.C."/>
            <person name="Malm H."/>
            <person name="Kaltenpoth M."/>
            <person name="Engl T."/>
        </authorList>
    </citation>
    <scope>NUCLEOTIDE SEQUENCE</scope>
    <source>
        <strain evidence="5">Tser</strain>
    </source>
</reference>
<feature type="domain" description="DNA helicase DnaB-like N-terminal" evidence="4">
    <location>
        <begin position="3"/>
        <end position="103"/>
    </location>
</feature>
<keyword evidence="2" id="KW-0235">DNA replication</keyword>
<keyword evidence="5" id="KW-0547">Nucleotide-binding</keyword>
<organism evidence="5">
    <name type="scientific">Candidatus Shikimatogenerans sp. Tser</name>
    <dbReference type="NCBI Taxonomy" id="3158568"/>
    <lineage>
        <taxon>Bacteria</taxon>
        <taxon>Pseudomonadati</taxon>
        <taxon>Bacteroidota</taxon>
        <taxon>Flavobacteriia</taxon>
        <taxon>Flavobacteriales</taxon>
        <taxon>Candidatus Shikimatogenerans</taxon>
    </lineage>
</organism>
<sequence>MKLPHNSKIEKIVIAILLLNKKIILDVMYILHTNYFYNLKNKLLYKSIKKIYLKYKKVEILTLIDYLNVNNKIDFLGGKKYIIKIINKIVDSSYLKHYINILKKKYILRELIKMSNSIIKDSYKDDIEILTYLYTIEKKIFSLLKNNQEKNFYSIKEILNKIENKIILNKTCNKGILSGFKQLDAITNG</sequence>
<dbReference type="GO" id="GO:1990077">
    <property type="term" value="C:primosome complex"/>
    <property type="evidence" value="ECO:0007669"/>
    <property type="project" value="UniProtKB-KW"/>
</dbReference>
<dbReference type="PANTHER" id="PTHR30153:SF2">
    <property type="entry name" value="REPLICATIVE DNA HELICASE"/>
    <property type="match status" value="1"/>
</dbReference>
<dbReference type="AlphaFoldDB" id="A0AAU7QR13"/>
<dbReference type="Pfam" id="PF00772">
    <property type="entry name" value="DnaB"/>
    <property type="match status" value="1"/>
</dbReference>
<accession>A0AAU7QR13</accession>
<keyword evidence="5" id="KW-0347">Helicase</keyword>